<dbReference type="GO" id="GO:0007165">
    <property type="term" value="P:signal transduction"/>
    <property type="evidence" value="ECO:0007669"/>
    <property type="project" value="TreeGrafter"/>
</dbReference>
<evidence type="ECO:0000256" key="1">
    <source>
        <dbReference type="ARBA" id="ARBA00009179"/>
    </source>
</evidence>
<gene>
    <name evidence="7" type="ORF">F3D60_07425</name>
</gene>
<dbReference type="GO" id="GO:0006508">
    <property type="term" value="P:proteolysis"/>
    <property type="evidence" value="ECO:0007669"/>
    <property type="project" value="UniProtKB-KW"/>
</dbReference>
<reference evidence="7" key="1">
    <citation type="journal article" date="2019" name="Nat. Med.">
        <title>A library of human gut bacterial isolates paired with longitudinal multiomics data enables mechanistic microbiome research.</title>
        <authorList>
            <person name="Poyet M."/>
            <person name="Groussin M."/>
            <person name="Gibbons S.M."/>
            <person name="Avila-Pacheco J."/>
            <person name="Jiang X."/>
            <person name="Kearney S.M."/>
            <person name="Perrotta A.R."/>
            <person name="Berdy B."/>
            <person name="Zhao S."/>
            <person name="Lieberman T.D."/>
            <person name="Swanson P.K."/>
            <person name="Smith M."/>
            <person name="Roesemann S."/>
            <person name="Alexander J.E."/>
            <person name="Rich S.A."/>
            <person name="Livny J."/>
            <person name="Vlamakis H."/>
            <person name="Clish C."/>
            <person name="Bullock K."/>
            <person name="Deik A."/>
            <person name="Scott J."/>
            <person name="Pierce K.A."/>
            <person name="Xavier R.J."/>
            <person name="Alm E.J."/>
        </authorList>
    </citation>
    <scope>NUCLEOTIDE SEQUENCE</scope>
    <source>
        <strain evidence="7">BIOML-A147</strain>
    </source>
</reference>
<dbReference type="SUPFAM" id="SSF50156">
    <property type="entry name" value="PDZ domain-like"/>
    <property type="match status" value="1"/>
</dbReference>
<dbReference type="InterPro" id="IPR005151">
    <property type="entry name" value="Tail-specific_protease"/>
</dbReference>
<dbReference type="Gene3D" id="2.30.42.10">
    <property type="match status" value="1"/>
</dbReference>
<evidence type="ECO:0000256" key="5">
    <source>
        <dbReference type="SAM" id="SignalP"/>
    </source>
</evidence>
<keyword evidence="2" id="KW-0645">Protease</keyword>
<keyword evidence="4" id="KW-0720">Serine protease</keyword>
<dbReference type="Pfam" id="PF03572">
    <property type="entry name" value="Peptidase_S41"/>
    <property type="match status" value="1"/>
</dbReference>
<dbReference type="InterPro" id="IPR029045">
    <property type="entry name" value="ClpP/crotonase-like_dom_sf"/>
</dbReference>
<dbReference type="InterPro" id="IPR001478">
    <property type="entry name" value="PDZ"/>
</dbReference>
<feature type="domain" description="PDZ" evidence="6">
    <location>
        <begin position="74"/>
        <end position="159"/>
    </location>
</feature>
<dbReference type="PROSITE" id="PS50106">
    <property type="entry name" value="PDZ"/>
    <property type="match status" value="1"/>
</dbReference>
<dbReference type="EMBL" id="VWKO01000036">
    <property type="protein sequence ID" value="KAA4033905.1"/>
    <property type="molecule type" value="Genomic_DNA"/>
</dbReference>
<dbReference type="Gene3D" id="3.30.750.44">
    <property type="match status" value="1"/>
</dbReference>
<evidence type="ECO:0000256" key="3">
    <source>
        <dbReference type="ARBA" id="ARBA00022801"/>
    </source>
</evidence>
<organism evidence="7">
    <name type="scientific">Bacteroides ovatus</name>
    <dbReference type="NCBI Taxonomy" id="28116"/>
    <lineage>
        <taxon>Bacteria</taxon>
        <taxon>Pseudomonadati</taxon>
        <taxon>Bacteroidota</taxon>
        <taxon>Bacteroidia</taxon>
        <taxon>Bacteroidales</taxon>
        <taxon>Bacteroidaceae</taxon>
        <taxon>Bacteroides</taxon>
    </lineage>
</organism>
<dbReference type="PANTHER" id="PTHR32060:SF30">
    <property type="entry name" value="CARBOXY-TERMINAL PROCESSING PROTEASE CTPA"/>
    <property type="match status" value="1"/>
</dbReference>
<dbReference type="GO" id="GO:0004175">
    <property type="term" value="F:endopeptidase activity"/>
    <property type="evidence" value="ECO:0007669"/>
    <property type="project" value="TreeGrafter"/>
</dbReference>
<evidence type="ECO:0000313" key="7">
    <source>
        <dbReference type="EMBL" id="KAA4033905.1"/>
    </source>
</evidence>
<evidence type="ECO:0000256" key="4">
    <source>
        <dbReference type="ARBA" id="ARBA00022825"/>
    </source>
</evidence>
<dbReference type="InterPro" id="IPR036034">
    <property type="entry name" value="PDZ_sf"/>
</dbReference>
<dbReference type="SMART" id="SM00228">
    <property type="entry name" value="PDZ"/>
    <property type="match status" value="1"/>
</dbReference>
<keyword evidence="5" id="KW-0732">Signal</keyword>
<feature type="signal peptide" evidence="5">
    <location>
        <begin position="1"/>
        <end position="19"/>
    </location>
</feature>
<feature type="chain" id="PRO_5024922423" evidence="5">
    <location>
        <begin position="20"/>
        <end position="251"/>
    </location>
</feature>
<dbReference type="PANTHER" id="PTHR32060">
    <property type="entry name" value="TAIL-SPECIFIC PROTEASE"/>
    <property type="match status" value="1"/>
</dbReference>
<dbReference type="GO" id="GO:0008236">
    <property type="term" value="F:serine-type peptidase activity"/>
    <property type="evidence" value="ECO:0007669"/>
    <property type="project" value="UniProtKB-KW"/>
</dbReference>
<dbReference type="InterPro" id="IPR055210">
    <property type="entry name" value="CtpA/B_N"/>
</dbReference>
<evidence type="ECO:0000259" key="6">
    <source>
        <dbReference type="PROSITE" id="PS50106"/>
    </source>
</evidence>
<proteinExistence type="inferred from homology"/>
<feature type="non-terminal residue" evidence="7">
    <location>
        <position position="251"/>
    </location>
</feature>
<dbReference type="FunFam" id="2.30.42.10:FF:000063">
    <property type="entry name" value="Peptidase, S41 family"/>
    <property type="match status" value="1"/>
</dbReference>
<dbReference type="FunFam" id="3.30.750.44:FF:000001">
    <property type="entry name" value="S41 family peptidase"/>
    <property type="match status" value="1"/>
</dbReference>
<dbReference type="Gene3D" id="3.90.226.10">
    <property type="entry name" value="2-enoyl-CoA Hydratase, Chain A, domain 1"/>
    <property type="match status" value="1"/>
</dbReference>
<dbReference type="GO" id="GO:0030288">
    <property type="term" value="C:outer membrane-bounded periplasmic space"/>
    <property type="evidence" value="ECO:0007669"/>
    <property type="project" value="TreeGrafter"/>
</dbReference>
<accession>A0A641SBB9</accession>
<name>A0A641SBB9_BACOV</name>
<dbReference type="CDD" id="cd06782">
    <property type="entry name" value="cpPDZ_CPP-like"/>
    <property type="match status" value="1"/>
</dbReference>
<comment type="similarity">
    <text evidence="1">Belongs to the peptidase S41A family.</text>
</comment>
<sequence>MKKLTIILSVCLWAVAIQAQNFGSEAMRKLQMAEFAISNFYVDKVDEDKLVEEAIIKMLAQLDPHSTYSDAEEVKKMNEPLQGNFEGIGVQFQMIEDTLLVVQPVSNGPSEKVGILAGDRIVAVNDSAIAGVKMSTEDIMKRLRGPKGSKVNLTIVRRGVQDPLLFTVKRDKIPILSLDASYMIQPKTGYIRINRFGATTAEEFKKAMTSLQKQGMKDMILDLQGNGGGYLNAAIDLANEFLGQKELIVYT</sequence>
<comment type="caution">
    <text evidence="7">The sequence shown here is derived from an EMBL/GenBank/DDBJ whole genome shotgun (WGS) entry which is preliminary data.</text>
</comment>
<dbReference type="SUPFAM" id="SSF52096">
    <property type="entry name" value="ClpP/crotonase"/>
    <property type="match status" value="1"/>
</dbReference>
<dbReference type="AlphaFoldDB" id="A0A641SBB9"/>
<evidence type="ECO:0000256" key="2">
    <source>
        <dbReference type="ARBA" id="ARBA00022670"/>
    </source>
</evidence>
<protein>
    <submittedName>
        <fullName evidence="7">PDZ domain-containing protein</fullName>
    </submittedName>
</protein>
<dbReference type="Pfam" id="PF22694">
    <property type="entry name" value="CtpB_N-like"/>
    <property type="match status" value="1"/>
</dbReference>
<keyword evidence="3" id="KW-0378">Hydrolase</keyword>
<dbReference type="Pfam" id="PF13180">
    <property type="entry name" value="PDZ_2"/>
    <property type="match status" value="1"/>
</dbReference>